<keyword evidence="2" id="KW-1185">Reference proteome</keyword>
<sequence length="42" mass="5278">MVWIRDRFVLMDIIDNEFQNRKKYINLPYNFTIELLQKKMPC</sequence>
<dbReference type="Proteomes" id="UP000294299">
    <property type="component" value="Chromosome NFRAN"/>
</dbReference>
<organism evidence="1 2">
    <name type="scientific">Candidatus Nitrosocosmicus franklandianus</name>
    <dbReference type="NCBI Taxonomy" id="1798806"/>
    <lineage>
        <taxon>Archaea</taxon>
        <taxon>Nitrososphaerota</taxon>
        <taxon>Nitrososphaeria</taxon>
        <taxon>Nitrososphaerales</taxon>
        <taxon>Nitrososphaeraceae</taxon>
        <taxon>Candidatus Nitrosocosmicus</taxon>
    </lineage>
</organism>
<reference evidence="1 2" key="1">
    <citation type="submission" date="2019-02" db="EMBL/GenBank/DDBJ databases">
        <authorList>
            <person name="Lehtovirta-Morley E L."/>
        </authorList>
    </citation>
    <scope>NUCLEOTIDE SEQUENCE [LARGE SCALE GENOMIC DNA]</scope>
    <source>
        <strain evidence="1">NFRAN1</strain>
    </source>
</reference>
<dbReference type="AlphaFoldDB" id="A0A484IAB3"/>
<gene>
    <name evidence="1" type="ORF">NFRAN_0296</name>
</gene>
<evidence type="ECO:0000313" key="1">
    <source>
        <dbReference type="EMBL" id="VFJ12617.1"/>
    </source>
</evidence>
<dbReference type="KEGG" id="nfn:NFRAN_0296"/>
<dbReference type="EMBL" id="LR216287">
    <property type="protein sequence ID" value="VFJ12617.1"/>
    <property type="molecule type" value="Genomic_DNA"/>
</dbReference>
<protein>
    <submittedName>
        <fullName evidence="1">Uncharacterized protein</fullName>
    </submittedName>
</protein>
<name>A0A484IAB3_9ARCH</name>
<evidence type="ECO:0000313" key="2">
    <source>
        <dbReference type="Proteomes" id="UP000294299"/>
    </source>
</evidence>
<accession>A0A484IAB3</accession>
<proteinExistence type="predicted"/>